<keyword evidence="3" id="KW-1185">Reference proteome</keyword>
<accession>A0A4R5M3A1</accession>
<dbReference type="Proteomes" id="UP000295722">
    <property type="component" value="Unassembled WGS sequence"/>
</dbReference>
<feature type="transmembrane region" description="Helical" evidence="1">
    <location>
        <begin position="92"/>
        <end position="110"/>
    </location>
</feature>
<dbReference type="RefSeq" id="WP_133197932.1">
    <property type="nucleotide sequence ID" value="NZ_JBHUCW010000029.1"/>
</dbReference>
<evidence type="ECO:0000256" key="1">
    <source>
        <dbReference type="SAM" id="Phobius"/>
    </source>
</evidence>
<evidence type="ECO:0000313" key="2">
    <source>
        <dbReference type="EMBL" id="TDG20177.1"/>
    </source>
</evidence>
<dbReference type="AlphaFoldDB" id="A0A4R5M3A1"/>
<name>A0A4R5M3A1_9BURK</name>
<dbReference type="EMBL" id="SMRP01000017">
    <property type="protein sequence ID" value="TDG20177.1"/>
    <property type="molecule type" value="Genomic_DNA"/>
</dbReference>
<protein>
    <submittedName>
        <fullName evidence="2">Uncharacterized protein</fullName>
    </submittedName>
</protein>
<proteinExistence type="predicted"/>
<feature type="transmembrane region" description="Helical" evidence="1">
    <location>
        <begin position="62"/>
        <end position="85"/>
    </location>
</feature>
<reference evidence="2 3" key="1">
    <citation type="submission" date="2019-03" db="EMBL/GenBank/DDBJ databases">
        <title>Paraburkholderia sp. 4M-K11, isolated from subtropical forest soil.</title>
        <authorList>
            <person name="Gao Z.-H."/>
            <person name="Qiu L.-H."/>
        </authorList>
    </citation>
    <scope>NUCLEOTIDE SEQUENCE [LARGE SCALE GENOMIC DNA]</scope>
    <source>
        <strain evidence="2 3">4M-K11</strain>
    </source>
</reference>
<gene>
    <name evidence="2" type="ORF">EYW47_27165</name>
</gene>
<organism evidence="2 3">
    <name type="scientific">Paraburkholderia silviterrae</name>
    <dbReference type="NCBI Taxonomy" id="2528715"/>
    <lineage>
        <taxon>Bacteria</taxon>
        <taxon>Pseudomonadati</taxon>
        <taxon>Pseudomonadota</taxon>
        <taxon>Betaproteobacteria</taxon>
        <taxon>Burkholderiales</taxon>
        <taxon>Burkholderiaceae</taxon>
        <taxon>Paraburkholderia</taxon>
    </lineage>
</organism>
<keyword evidence="1" id="KW-1133">Transmembrane helix</keyword>
<comment type="caution">
    <text evidence="2">The sequence shown here is derived from an EMBL/GenBank/DDBJ whole genome shotgun (WGS) entry which is preliminary data.</text>
</comment>
<evidence type="ECO:0000313" key="3">
    <source>
        <dbReference type="Proteomes" id="UP000295722"/>
    </source>
</evidence>
<feature type="transmembrane region" description="Helical" evidence="1">
    <location>
        <begin position="116"/>
        <end position="135"/>
    </location>
</feature>
<feature type="transmembrane region" description="Helical" evidence="1">
    <location>
        <begin position="21"/>
        <end position="42"/>
    </location>
</feature>
<keyword evidence="1" id="KW-0472">Membrane</keyword>
<dbReference type="OrthoDB" id="9826979at2"/>
<sequence>MSRQTIGHHRAKIVKNVLAHLVAATVAPLIIPFTSGWLFFLLHEWFYPAVWGLPPLQSLIGVSINSTAVGYFFTWFYGLPLAVILQRVNRYQISYLLVASSLPALTLPFWQTEWTISVLPVWIAGASTAYVFWLLTRRKARRDPPSDTLTSRAHG</sequence>
<keyword evidence="1" id="KW-0812">Transmembrane</keyword>